<proteinExistence type="predicted"/>
<evidence type="ECO:0000313" key="3">
    <source>
        <dbReference type="Proteomes" id="UP000721415"/>
    </source>
</evidence>
<accession>A0ABS0LPK1</accession>
<sequence length="197" mass="23336">MNRLYKLKHLYILLGVLFFILILAYFQNQNKYSLGNEQQQVWEELRGDEGVYHYSKRYQNLNYGGIDFSRVDSDYKNELALLQLHQIATGENIKGIYVGEISDIHPDILEDDSFEDTSIIIKQDENLRKMEVIFKEQVLPINKLSNYLRAPKELEEAYYSSYILGNKSYLYVKDPNTLLFSEYTEDNRMLTIEYVKK</sequence>
<keyword evidence="1" id="KW-0812">Transmembrane</keyword>
<keyword evidence="1" id="KW-1133">Transmembrane helix</keyword>
<reference evidence="2 3" key="1">
    <citation type="submission" date="2020-07" db="EMBL/GenBank/DDBJ databases">
        <title>Facklamia lactis sp. nov., isolated from raw milk.</title>
        <authorList>
            <person name="Doll E.V."/>
            <person name="Huptas C."/>
            <person name="Staib L."/>
            <person name="Wenning M."/>
            <person name="Scherer S."/>
        </authorList>
    </citation>
    <scope>NUCLEOTIDE SEQUENCE [LARGE SCALE GENOMIC DNA]</scope>
    <source>
        <strain evidence="2 3">DSM 111018</strain>
    </source>
</reference>
<dbReference type="EMBL" id="JACBXQ010000002">
    <property type="protein sequence ID" value="MBG9985907.1"/>
    <property type="molecule type" value="Genomic_DNA"/>
</dbReference>
<name>A0ABS0LPK1_9LACT</name>
<evidence type="ECO:0000256" key="1">
    <source>
        <dbReference type="SAM" id="Phobius"/>
    </source>
</evidence>
<comment type="caution">
    <text evidence="2">The sequence shown here is derived from an EMBL/GenBank/DDBJ whole genome shotgun (WGS) entry which is preliminary data.</text>
</comment>
<dbReference type="RefSeq" id="WP_197114739.1">
    <property type="nucleotide sequence ID" value="NZ_JACBXQ010000002.1"/>
</dbReference>
<keyword evidence="1" id="KW-0472">Membrane</keyword>
<keyword evidence="3" id="KW-1185">Reference proteome</keyword>
<protein>
    <submittedName>
        <fullName evidence="2">Uncharacterized protein</fullName>
    </submittedName>
</protein>
<gene>
    <name evidence="2" type="ORF">HZY91_03245</name>
</gene>
<feature type="transmembrane region" description="Helical" evidence="1">
    <location>
        <begin position="9"/>
        <end position="26"/>
    </location>
</feature>
<evidence type="ECO:0000313" key="2">
    <source>
        <dbReference type="EMBL" id="MBG9985907.1"/>
    </source>
</evidence>
<organism evidence="2 3">
    <name type="scientific">Facklamia lactis</name>
    <dbReference type="NCBI Taxonomy" id="2749967"/>
    <lineage>
        <taxon>Bacteria</taxon>
        <taxon>Bacillati</taxon>
        <taxon>Bacillota</taxon>
        <taxon>Bacilli</taxon>
        <taxon>Lactobacillales</taxon>
        <taxon>Aerococcaceae</taxon>
        <taxon>Facklamia</taxon>
    </lineage>
</organism>
<dbReference type="Proteomes" id="UP000721415">
    <property type="component" value="Unassembled WGS sequence"/>
</dbReference>